<evidence type="ECO:0000259" key="1">
    <source>
        <dbReference type="Pfam" id="PF25874"/>
    </source>
</evidence>
<reference evidence="2 3" key="1">
    <citation type="journal article" date="2023" name="Hortic Res">
        <title>Pangenome of water caltrop reveals structural variations and asymmetric subgenome divergence after allopolyploidization.</title>
        <authorList>
            <person name="Zhang X."/>
            <person name="Chen Y."/>
            <person name="Wang L."/>
            <person name="Yuan Y."/>
            <person name="Fang M."/>
            <person name="Shi L."/>
            <person name="Lu R."/>
            <person name="Comes H.P."/>
            <person name="Ma Y."/>
            <person name="Chen Y."/>
            <person name="Huang G."/>
            <person name="Zhou Y."/>
            <person name="Zheng Z."/>
            <person name="Qiu Y."/>
        </authorList>
    </citation>
    <scope>NUCLEOTIDE SEQUENCE [LARGE SCALE GENOMIC DNA]</scope>
    <source>
        <tissue evidence="2">Roots</tissue>
    </source>
</reference>
<organism evidence="2 3">
    <name type="scientific">Trapa incisa</name>
    <dbReference type="NCBI Taxonomy" id="236973"/>
    <lineage>
        <taxon>Eukaryota</taxon>
        <taxon>Viridiplantae</taxon>
        <taxon>Streptophyta</taxon>
        <taxon>Embryophyta</taxon>
        <taxon>Tracheophyta</taxon>
        <taxon>Spermatophyta</taxon>
        <taxon>Magnoliopsida</taxon>
        <taxon>eudicotyledons</taxon>
        <taxon>Gunneridae</taxon>
        <taxon>Pentapetalae</taxon>
        <taxon>rosids</taxon>
        <taxon>malvids</taxon>
        <taxon>Myrtales</taxon>
        <taxon>Lythraceae</taxon>
        <taxon>Trapa</taxon>
    </lineage>
</organism>
<dbReference type="Proteomes" id="UP001345219">
    <property type="component" value="Chromosome 13"/>
</dbReference>
<keyword evidence="3" id="KW-1185">Reference proteome</keyword>
<accession>A0AAN7LCA3</accession>
<dbReference type="PANTHER" id="PTHR46740">
    <property type="entry name" value="PROTEIN DYAD"/>
    <property type="match status" value="1"/>
</dbReference>
<protein>
    <recommendedName>
        <fullName evidence="1">PTC1-like winged helix-turn-helix domain-containing protein</fullName>
    </recommendedName>
</protein>
<name>A0AAN7LCA3_9MYRT</name>
<gene>
    <name evidence="2" type="ORF">SAY87_016324</name>
</gene>
<dbReference type="GO" id="GO:0051177">
    <property type="term" value="P:meiotic sister chromatid cohesion"/>
    <property type="evidence" value="ECO:0007669"/>
    <property type="project" value="InterPro"/>
</dbReference>
<dbReference type="AlphaFoldDB" id="A0AAN7LCA3"/>
<dbReference type="InterPro" id="IPR059080">
    <property type="entry name" value="WHD_PTC1"/>
</dbReference>
<evidence type="ECO:0000313" key="3">
    <source>
        <dbReference type="Proteomes" id="UP001345219"/>
    </source>
</evidence>
<dbReference type="PANTHER" id="PTHR46740:SF1">
    <property type="entry name" value="DYAD PROTEIN"/>
    <property type="match status" value="1"/>
</dbReference>
<dbReference type="GO" id="GO:0007131">
    <property type="term" value="P:reciprocal meiotic recombination"/>
    <property type="evidence" value="ECO:0007669"/>
    <property type="project" value="InterPro"/>
</dbReference>
<dbReference type="Pfam" id="PF25874">
    <property type="entry name" value="WHD_plant_repro"/>
    <property type="match status" value="1"/>
</dbReference>
<sequence>MREKGAVFGNLISRPKLRVAGRKHIGDTGLLDHLLKQIDGKVAPGGTERFRRWFNPNGIMEYWLESVEFDEVREAGIQDPYWLPSLCREPSSSSDIKLVKEDIFNMKRCRELAELVSKKKEQDEANSVERVLKELITSQAKTDQSIIEISTSLQGMQECCVWKLKICLLFYRTYVDPVVNPVKWEEWLESTNLEEGMQGNDITTMLVKTDPINTEWNGDPYSSLPTRWKAIEETDARDAAFANELAMLKEEVATVKRYSALNACKKYDSVPDWNIDASVNVSRQLDFKNTSALLPPQEMYKQLSEWRTNVEQQMKEVLNAVRSMQQGANQFTAIWPSS</sequence>
<dbReference type="EMBL" id="JAXIOK010000001">
    <property type="protein sequence ID" value="KAK4780218.1"/>
    <property type="molecule type" value="Genomic_DNA"/>
</dbReference>
<comment type="caution">
    <text evidence="2">The sequence shown here is derived from an EMBL/GenBank/DDBJ whole genome shotgun (WGS) entry which is preliminary data.</text>
</comment>
<evidence type="ECO:0000313" key="2">
    <source>
        <dbReference type="EMBL" id="KAK4780218.1"/>
    </source>
</evidence>
<dbReference type="InterPro" id="IPR044221">
    <property type="entry name" value="DYAD/AMEIOTIC1"/>
</dbReference>
<proteinExistence type="predicted"/>
<feature type="domain" description="PTC1-like winged helix-turn-helix" evidence="1">
    <location>
        <begin position="9"/>
        <end position="66"/>
    </location>
</feature>